<reference evidence="1" key="1">
    <citation type="submission" date="2022-11" db="EMBL/GenBank/DDBJ databases">
        <title>Centuries of genome instability and evolution in soft-shell clam transmissible cancer (bioRxiv).</title>
        <authorList>
            <person name="Hart S.F.M."/>
            <person name="Yonemitsu M.A."/>
            <person name="Giersch R.M."/>
            <person name="Beal B.F."/>
            <person name="Arriagada G."/>
            <person name="Davis B.W."/>
            <person name="Ostrander E.A."/>
            <person name="Goff S.P."/>
            <person name="Metzger M.J."/>
        </authorList>
    </citation>
    <scope>NUCLEOTIDE SEQUENCE</scope>
    <source>
        <strain evidence="1">MELC-2E11</strain>
        <tissue evidence="1">Siphon/mantle</tissue>
    </source>
</reference>
<protein>
    <submittedName>
        <fullName evidence="1">Uncharacterized protein</fullName>
    </submittedName>
</protein>
<dbReference type="InterPro" id="IPR029069">
    <property type="entry name" value="HotDog_dom_sf"/>
</dbReference>
<sequence>MHNSWIRIVRQVNYRRSFPTPTSARVEIPCIPYEAFDHTGNVTPKGLLSLIESITACTFWRNTSTSEPERCFLKIHDLLENHLMFMASVRLTITDRSFDTNKQFVSCDVADVLVDPETRKPTPIPTWWTDEFGKGIPTFKPPDPPFSDVEKNGDLYQSETKVMYSDTDSYQHCNWTSYMKFSYDSMMDHLIRGGGYDWVTLDDVKAGIRDVDILYRSEAMLGDTLTVQSWST</sequence>
<dbReference type="PANTHER" id="PTHR34487">
    <property type="entry name" value="ACYL-ACP THIOESTERASE"/>
    <property type="match status" value="1"/>
</dbReference>
<proteinExistence type="predicted"/>
<accession>A0ABY7E4L5</accession>
<name>A0ABY7E4L5_MYAAR</name>
<evidence type="ECO:0000313" key="2">
    <source>
        <dbReference type="Proteomes" id="UP001164746"/>
    </source>
</evidence>
<keyword evidence="2" id="KW-1185">Reference proteome</keyword>
<feature type="non-terminal residue" evidence="1">
    <location>
        <position position="1"/>
    </location>
</feature>
<evidence type="ECO:0000313" key="1">
    <source>
        <dbReference type="EMBL" id="WAR04785.1"/>
    </source>
</evidence>
<dbReference type="PANTHER" id="PTHR34487:SF1">
    <property type="entry name" value="ACYL-ACP THIOESTERASE"/>
    <property type="match status" value="1"/>
</dbReference>
<dbReference type="Gene3D" id="3.10.129.10">
    <property type="entry name" value="Hotdog Thioesterase"/>
    <property type="match status" value="1"/>
</dbReference>
<dbReference type="EMBL" id="CP111016">
    <property type="protein sequence ID" value="WAR04785.1"/>
    <property type="molecule type" value="Genomic_DNA"/>
</dbReference>
<dbReference type="SUPFAM" id="SSF54637">
    <property type="entry name" value="Thioesterase/thiol ester dehydrase-isomerase"/>
    <property type="match status" value="1"/>
</dbReference>
<organism evidence="1 2">
    <name type="scientific">Mya arenaria</name>
    <name type="common">Soft-shell clam</name>
    <dbReference type="NCBI Taxonomy" id="6604"/>
    <lineage>
        <taxon>Eukaryota</taxon>
        <taxon>Metazoa</taxon>
        <taxon>Spiralia</taxon>
        <taxon>Lophotrochozoa</taxon>
        <taxon>Mollusca</taxon>
        <taxon>Bivalvia</taxon>
        <taxon>Autobranchia</taxon>
        <taxon>Heteroconchia</taxon>
        <taxon>Euheterodonta</taxon>
        <taxon>Imparidentia</taxon>
        <taxon>Neoheterodontei</taxon>
        <taxon>Myida</taxon>
        <taxon>Myoidea</taxon>
        <taxon>Myidae</taxon>
        <taxon>Mya</taxon>
    </lineage>
</organism>
<dbReference type="Proteomes" id="UP001164746">
    <property type="component" value="Chromosome 5"/>
</dbReference>
<gene>
    <name evidence="1" type="ORF">MAR_020154</name>
</gene>